<proteinExistence type="predicted"/>
<protein>
    <submittedName>
        <fullName evidence="1">Uncharacterized protein</fullName>
    </submittedName>
</protein>
<dbReference type="KEGG" id="bpm:BURPS1710b_3481"/>
<gene>
    <name evidence="1" type="ordered locus">BURPS1710b_3481</name>
</gene>
<dbReference type="HOGENOM" id="CLU_902175_0_0_4"/>
<evidence type="ECO:0000313" key="2">
    <source>
        <dbReference type="Proteomes" id="UP000002700"/>
    </source>
</evidence>
<evidence type="ECO:0000313" key="1">
    <source>
        <dbReference type="EMBL" id="ABA50964.1"/>
    </source>
</evidence>
<dbReference type="AlphaFoldDB" id="Q3JNK2"/>
<organism evidence="1 2">
    <name type="scientific">Burkholderia pseudomallei (strain 1710b)</name>
    <dbReference type="NCBI Taxonomy" id="320372"/>
    <lineage>
        <taxon>Bacteria</taxon>
        <taxon>Pseudomonadati</taxon>
        <taxon>Pseudomonadota</taxon>
        <taxon>Betaproteobacteria</taxon>
        <taxon>Burkholderiales</taxon>
        <taxon>Burkholderiaceae</taxon>
        <taxon>Burkholderia</taxon>
        <taxon>pseudomallei group</taxon>
    </lineage>
</organism>
<dbReference type="EMBL" id="CP000124">
    <property type="protein sequence ID" value="ABA50964.1"/>
    <property type="molecule type" value="Genomic_DNA"/>
</dbReference>
<dbReference type="EnsemblBacteria" id="ABA50964">
    <property type="protein sequence ID" value="ABA50964"/>
    <property type="gene ID" value="BURPS1710b_3481"/>
</dbReference>
<dbReference type="Proteomes" id="UP000002700">
    <property type="component" value="Chromosome I"/>
</dbReference>
<name>Q3JNK2_BURP1</name>
<accession>Q3JNK2</accession>
<sequence length="308" mass="35248">MLCPAAVDDNVLRGDQPAVVRGEKERHAREIARQQFGVDALPRLDRRAARIVEPQAALLVGHHPARHERVHANAERPELARERTREPLHRRLRGRVDRIAGVLQHPTDRAEIDDRAAAQPFHVVDHRLRGEELMTQIHRDARVERFGRHVGNRVSHVVRRVVDEHRDRADAHADRVDRAAQRADVGEIAHDEHRFVRGVGKPRDERAAGLLVEIDERDARALPREVLDERRADARRAARDQHRAADEARVACVTLVLRVERAIRFAMRSHVVHLFVPGNGRRAQSRAPRFFSWSSSTAASRIAPRTRY</sequence>
<reference evidence="1 2" key="1">
    <citation type="submission" date="2005-09" db="EMBL/GenBank/DDBJ databases">
        <authorList>
            <person name="Woods D.E."/>
            <person name="Nierman W.C."/>
        </authorList>
    </citation>
    <scope>NUCLEOTIDE SEQUENCE [LARGE SCALE GENOMIC DNA]</scope>
    <source>
        <strain evidence="1 2">1710b</strain>
    </source>
</reference>